<protein>
    <submittedName>
        <fullName evidence="2">Protein containing Acetohydroxy acid isomeroreductase</fullName>
    </submittedName>
</protein>
<evidence type="ECO:0000259" key="1">
    <source>
        <dbReference type="PROSITE" id="PS51851"/>
    </source>
</evidence>
<dbReference type="PROSITE" id="PS51851">
    <property type="entry name" value="KARI_C"/>
    <property type="match status" value="1"/>
</dbReference>
<dbReference type="InterPro" id="IPR000506">
    <property type="entry name" value="KARI_C"/>
</dbReference>
<reference evidence="2" key="2">
    <citation type="journal article" date="2014" name="ISME J.">
        <title>Microbial stratification in low pH oxic and suboxic macroscopic growths along an acid mine drainage.</title>
        <authorList>
            <person name="Mendez-Garcia C."/>
            <person name="Mesa V."/>
            <person name="Sprenger R.R."/>
            <person name="Richter M."/>
            <person name="Diez M.S."/>
            <person name="Solano J."/>
            <person name="Bargiela R."/>
            <person name="Golyshina O.V."/>
            <person name="Manteca A."/>
            <person name="Ramos J.L."/>
            <person name="Gallego J.R."/>
            <person name="Llorente I."/>
            <person name="Martins Dos Santos V.A."/>
            <person name="Jensen O.N."/>
            <person name="Pelaez A.I."/>
            <person name="Sanchez J."/>
            <person name="Ferrer M."/>
        </authorList>
    </citation>
    <scope>NUCLEOTIDE SEQUENCE</scope>
</reference>
<feature type="domain" description="KARI C-terminal knotted" evidence="1">
    <location>
        <begin position="1"/>
        <end position="57"/>
    </location>
</feature>
<dbReference type="SUPFAM" id="SSF48179">
    <property type="entry name" value="6-phosphogluconate dehydrogenase C-terminal domain-like"/>
    <property type="match status" value="1"/>
</dbReference>
<name>T1C7I0_9ZZZZ</name>
<dbReference type="Gene3D" id="6.10.240.10">
    <property type="match status" value="1"/>
</dbReference>
<reference evidence="2" key="1">
    <citation type="submission" date="2013-08" db="EMBL/GenBank/DDBJ databases">
        <authorList>
            <person name="Mendez C."/>
            <person name="Richter M."/>
            <person name="Ferrer M."/>
            <person name="Sanchez J."/>
        </authorList>
    </citation>
    <scope>NUCLEOTIDE SEQUENCE</scope>
</reference>
<proteinExistence type="predicted"/>
<dbReference type="InterPro" id="IPR008927">
    <property type="entry name" value="6-PGluconate_DH-like_C_sf"/>
</dbReference>
<accession>T1C7I0</accession>
<organism evidence="2">
    <name type="scientific">mine drainage metagenome</name>
    <dbReference type="NCBI Taxonomy" id="410659"/>
    <lineage>
        <taxon>unclassified sequences</taxon>
        <taxon>metagenomes</taxon>
        <taxon>ecological metagenomes</taxon>
    </lineage>
</organism>
<comment type="caution">
    <text evidence="2">The sequence shown here is derived from an EMBL/GenBank/DDBJ whole genome shotgun (WGS) entry which is preliminary data.</text>
</comment>
<gene>
    <name evidence="2" type="ORF">B1A_03225</name>
</gene>
<dbReference type="GO" id="GO:0009082">
    <property type="term" value="P:branched-chain amino acid biosynthetic process"/>
    <property type="evidence" value="ECO:0007669"/>
    <property type="project" value="InterPro"/>
</dbReference>
<dbReference type="EMBL" id="AUZX01002380">
    <property type="protein sequence ID" value="EQD76853.1"/>
    <property type="molecule type" value="Genomic_DNA"/>
</dbReference>
<feature type="non-terminal residue" evidence="2">
    <location>
        <position position="1"/>
    </location>
</feature>
<dbReference type="GO" id="GO:0004455">
    <property type="term" value="F:ketol-acid reductoisomerase activity"/>
    <property type="evidence" value="ECO:0007669"/>
    <property type="project" value="InterPro"/>
</dbReference>
<sequence>KKEMRKVLQEIQGGTFARQWIRENASGRKRYEKLLKRDIRHPIEKVGAALRARMPWLNDPRA</sequence>
<dbReference type="AlphaFoldDB" id="T1C7I0"/>
<evidence type="ECO:0000313" key="2">
    <source>
        <dbReference type="EMBL" id="EQD76853.1"/>
    </source>
</evidence>
<dbReference type="Pfam" id="PF01450">
    <property type="entry name" value="KARI_C"/>
    <property type="match status" value="1"/>
</dbReference>